<accession>A0A1Y0SYT1</accession>
<keyword evidence="2" id="KW-1185">Reference proteome</keyword>
<organism evidence="1 2">
    <name type="scientific">Pseudomonas phage Phabio</name>
    <dbReference type="NCBI Taxonomy" id="2006668"/>
    <lineage>
        <taxon>Viruses</taxon>
        <taxon>Duplodnaviria</taxon>
        <taxon>Heunggongvirae</taxon>
        <taxon>Uroviricota</taxon>
        <taxon>Caudoviricetes</taxon>
        <taxon>Chimalliviridae</taxon>
        <taxon>Phabiovirus</taxon>
        <taxon>Phabiovirus phabio</taxon>
    </lineage>
</organism>
<protein>
    <submittedName>
        <fullName evidence="1">Uncharacterized protein</fullName>
    </submittedName>
</protein>
<dbReference type="EMBL" id="MF042360">
    <property type="protein sequence ID" value="ARV76669.1"/>
    <property type="molecule type" value="Genomic_DNA"/>
</dbReference>
<proteinExistence type="predicted"/>
<gene>
    <name evidence="1" type="ORF">PHABIO_38</name>
</gene>
<dbReference type="Proteomes" id="UP000225448">
    <property type="component" value="Segment"/>
</dbReference>
<reference evidence="1 2" key="1">
    <citation type="submission" date="2017-05" db="EMBL/GenBank/DDBJ databases">
        <authorList>
            <person name="Song R."/>
            <person name="Chenine A.L."/>
            <person name="Ruprecht R.M."/>
        </authorList>
    </citation>
    <scope>NUCLEOTIDE SEQUENCE [LARGE SCALE GENOMIC DNA]</scope>
</reference>
<sequence>MKIRIKKRLIAEHNAKYEARQKQREISERYVNLLKAPKYVKEQTA</sequence>
<evidence type="ECO:0000313" key="1">
    <source>
        <dbReference type="EMBL" id="ARV76669.1"/>
    </source>
</evidence>
<evidence type="ECO:0000313" key="2">
    <source>
        <dbReference type="Proteomes" id="UP000225448"/>
    </source>
</evidence>
<name>A0A1Y0SYT1_9CAUD</name>